<comment type="function">
    <text evidence="2">Hydrolyzes RNA 2',3'-cyclic phosphodiester to an RNA 2'-phosphomonoester.</text>
</comment>
<evidence type="ECO:0000256" key="1">
    <source>
        <dbReference type="ARBA" id="ARBA00022801"/>
    </source>
</evidence>
<comment type="similarity">
    <text evidence="2">Belongs to the 2H phosphoesterase superfamily. ThpR family.</text>
</comment>
<dbReference type="PANTHER" id="PTHR35561:SF1">
    <property type="entry name" value="RNA 2',3'-CYCLIC PHOSPHODIESTERASE"/>
    <property type="match status" value="1"/>
</dbReference>
<feature type="short sequence motif" description="HXTX 1" evidence="2">
    <location>
        <begin position="38"/>
        <end position="41"/>
    </location>
</feature>
<protein>
    <recommendedName>
        <fullName evidence="2">RNA 2',3'-cyclic phosphodiesterase</fullName>
        <shortName evidence="2">RNA 2',3'-CPDase</shortName>
        <ecNumber evidence="2">3.1.4.58</ecNumber>
    </recommendedName>
</protein>
<dbReference type="InterPro" id="IPR004175">
    <property type="entry name" value="RNA_CPDase"/>
</dbReference>
<organism evidence="3 4">
    <name type="scientific">Pseudobowmanella zhangzhouensis</name>
    <dbReference type="NCBI Taxonomy" id="1537679"/>
    <lineage>
        <taxon>Bacteria</taxon>
        <taxon>Pseudomonadati</taxon>
        <taxon>Pseudomonadota</taxon>
        <taxon>Gammaproteobacteria</taxon>
        <taxon>Alteromonadales</taxon>
        <taxon>Alteromonadaceae</taxon>
    </lineage>
</organism>
<dbReference type="InterPro" id="IPR009097">
    <property type="entry name" value="Cyclic_Pdiesterase"/>
</dbReference>
<dbReference type="RefSeq" id="WP_165490755.1">
    <property type="nucleotide sequence ID" value="NZ_JBHSUS010000001.1"/>
</dbReference>
<dbReference type="Proteomes" id="UP001596364">
    <property type="component" value="Unassembled WGS sequence"/>
</dbReference>
<feature type="active site" description="Proton acceptor" evidence="2">
    <location>
        <position position="121"/>
    </location>
</feature>
<gene>
    <name evidence="3" type="primary">thpR</name>
    <name evidence="3" type="ORF">ACFP85_13330</name>
</gene>
<dbReference type="SUPFAM" id="SSF55144">
    <property type="entry name" value="LigT-like"/>
    <property type="match status" value="1"/>
</dbReference>
<dbReference type="EC" id="3.1.4.58" evidence="2"/>
<dbReference type="PANTHER" id="PTHR35561">
    <property type="entry name" value="RNA 2',3'-CYCLIC PHOSPHODIESTERASE"/>
    <property type="match status" value="1"/>
</dbReference>
<accession>A0ABW1XMK2</accession>
<feature type="active site" description="Proton donor" evidence="2">
    <location>
        <position position="38"/>
    </location>
</feature>
<feature type="short sequence motif" description="HXTX 2" evidence="2">
    <location>
        <begin position="121"/>
        <end position="124"/>
    </location>
</feature>
<evidence type="ECO:0000313" key="4">
    <source>
        <dbReference type="Proteomes" id="UP001596364"/>
    </source>
</evidence>
<name>A0ABW1XMK2_9ALTE</name>
<evidence type="ECO:0000256" key="2">
    <source>
        <dbReference type="HAMAP-Rule" id="MF_01940"/>
    </source>
</evidence>
<dbReference type="NCBIfam" id="TIGR02258">
    <property type="entry name" value="2_5_ligase"/>
    <property type="match status" value="1"/>
</dbReference>
<dbReference type="Pfam" id="PF13563">
    <property type="entry name" value="2_5_RNA_ligase2"/>
    <property type="match status" value="1"/>
</dbReference>
<comment type="caution">
    <text evidence="3">The sequence shown here is derived from an EMBL/GenBank/DDBJ whole genome shotgun (WGS) entry which is preliminary data.</text>
</comment>
<sequence length="181" mass="20598">MRCFFALEPSPASRFAIEQWRQKYLPPLDAAVPAGNYHITLAFLGEASHSQVDDMVSFLNNQSLPAPFALNLNHVGYFARPKVFWLGIDDYCPTHQQLVALSQKAGGIARINVPRDGYTPHLTLARKCKQPPAPPLVEPNIRCLFDQFHLFESVSTPVGVRYQKRFSWQLQPEINPRKQLR</sequence>
<dbReference type="EMBL" id="JBHSUS010000001">
    <property type="protein sequence ID" value="MFC6441128.1"/>
    <property type="molecule type" value="Genomic_DNA"/>
</dbReference>
<keyword evidence="1 2" id="KW-0378">Hydrolase</keyword>
<evidence type="ECO:0000313" key="3">
    <source>
        <dbReference type="EMBL" id="MFC6441128.1"/>
    </source>
</evidence>
<comment type="catalytic activity">
    <reaction evidence="2">
        <text>a 3'-end 2',3'-cyclophospho-ribonucleotide-RNA + H2O = a 3'-end 2'-phospho-ribonucleotide-RNA + H(+)</text>
        <dbReference type="Rhea" id="RHEA:11828"/>
        <dbReference type="Rhea" id="RHEA-COMP:10464"/>
        <dbReference type="Rhea" id="RHEA-COMP:17353"/>
        <dbReference type="ChEBI" id="CHEBI:15377"/>
        <dbReference type="ChEBI" id="CHEBI:15378"/>
        <dbReference type="ChEBI" id="CHEBI:83064"/>
        <dbReference type="ChEBI" id="CHEBI:173113"/>
        <dbReference type="EC" id="3.1.4.58"/>
    </reaction>
</comment>
<dbReference type="HAMAP" id="MF_01940">
    <property type="entry name" value="RNA_CPDase"/>
    <property type="match status" value="1"/>
</dbReference>
<keyword evidence="4" id="KW-1185">Reference proteome</keyword>
<dbReference type="Gene3D" id="3.90.1140.10">
    <property type="entry name" value="Cyclic phosphodiesterase"/>
    <property type="match status" value="1"/>
</dbReference>
<proteinExistence type="inferred from homology"/>
<reference evidence="4" key="1">
    <citation type="journal article" date="2019" name="Int. J. Syst. Evol. Microbiol.">
        <title>The Global Catalogue of Microorganisms (GCM) 10K type strain sequencing project: providing services to taxonomists for standard genome sequencing and annotation.</title>
        <authorList>
            <consortium name="The Broad Institute Genomics Platform"/>
            <consortium name="The Broad Institute Genome Sequencing Center for Infectious Disease"/>
            <person name="Wu L."/>
            <person name="Ma J."/>
        </authorList>
    </citation>
    <scope>NUCLEOTIDE SEQUENCE [LARGE SCALE GENOMIC DNA]</scope>
    <source>
        <strain evidence="4">CGMCC 1.16031</strain>
    </source>
</reference>